<organism evidence="2 3">
    <name type="scientific">Rhodocollybia butyracea</name>
    <dbReference type="NCBI Taxonomy" id="206335"/>
    <lineage>
        <taxon>Eukaryota</taxon>
        <taxon>Fungi</taxon>
        <taxon>Dikarya</taxon>
        <taxon>Basidiomycota</taxon>
        <taxon>Agaricomycotina</taxon>
        <taxon>Agaricomycetes</taxon>
        <taxon>Agaricomycetidae</taxon>
        <taxon>Agaricales</taxon>
        <taxon>Marasmiineae</taxon>
        <taxon>Omphalotaceae</taxon>
        <taxon>Rhodocollybia</taxon>
    </lineage>
</organism>
<accession>A0A9P5P3I1</accession>
<keyword evidence="3" id="KW-1185">Reference proteome</keyword>
<dbReference type="InterPro" id="IPR058913">
    <property type="entry name" value="Integrase_dom_put"/>
</dbReference>
<comment type="caution">
    <text evidence="2">The sequence shown here is derived from an EMBL/GenBank/DDBJ whole genome shotgun (WGS) entry which is preliminary data.</text>
</comment>
<name>A0A9P5P3I1_9AGAR</name>
<proteinExistence type="predicted"/>
<feature type="domain" description="Integrase core" evidence="1">
    <location>
        <begin position="1"/>
        <end position="105"/>
    </location>
</feature>
<dbReference type="EMBL" id="JADNRY010000789">
    <property type="protein sequence ID" value="KAF9026985.1"/>
    <property type="molecule type" value="Genomic_DNA"/>
</dbReference>
<dbReference type="Proteomes" id="UP000772434">
    <property type="component" value="Unassembled WGS sequence"/>
</dbReference>
<gene>
    <name evidence="2" type="ORF">BDP27DRAFT_1247631</name>
</gene>
<evidence type="ECO:0000259" key="1">
    <source>
        <dbReference type="Pfam" id="PF24764"/>
    </source>
</evidence>
<dbReference type="PANTHER" id="PTHR46791:SF5">
    <property type="entry name" value="CLR5 DOMAIN-CONTAINING PROTEIN-RELATED"/>
    <property type="match status" value="1"/>
</dbReference>
<reference evidence="2" key="1">
    <citation type="submission" date="2020-11" db="EMBL/GenBank/DDBJ databases">
        <authorList>
            <consortium name="DOE Joint Genome Institute"/>
            <person name="Ahrendt S."/>
            <person name="Riley R."/>
            <person name="Andreopoulos W."/>
            <person name="Labutti K."/>
            <person name="Pangilinan J."/>
            <person name="Ruiz-Duenas F.J."/>
            <person name="Barrasa J.M."/>
            <person name="Sanchez-Garcia M."/>
            <person name="Camarero S."/>
            <person name="Miyauchi S."/>
            <person name="Serrano A."/>
            <person name="Linde D."/>
            <person name="Babiker R."/>
            <person name="Drula E."/>
            <person name="Ayuso-Fernandez I."/>
            <person name="Pacheco R."/>
            <person name="Padilla G."/>
            <person name="Ferreira P."/>
            <person name="Barriuso J."/>
            <person name="Kellner H."/>
            <person name="Castanera R."/>
            <person name="Alfaro M."/>
            <person name="Ramirez L."/>
            <person name="Pisabarro A.G."/>
            <person name="Kuo A."/>
            <person name="Tritt A."/>
            <person name="Lipzen A."/>
            <person name="He G."/>
            <person name="Yan M."/>
            <person name="Ng V."/>
            <person name="Cullen D."/>
            <person name="Martin F."/>
            <person name="Rosso M.-N."/>
            <person name="Henrissat B."/>
            <person name="Hibbett D."/>
            <person name="Martinez A.T."/>
            <person name="Grigoriev I.V."/>
        </authorList>
    </citation>
    <scope>NUCLEOTIDE SEQUENCE</scope>
    <source>
        <strain evidence="2">AH 40177</strain>
    </source>
</reference>
<dbReference type="AlphaFoldDB" id="A0A9P5P3I1"/>
<evidence type="ECO:0000313" key="2">
    <source>
        <dbReference type="EMBL" id="KAF9026985.1"/>
    </source>
</evidence>
<dbReference type="OrthoDB" id="3252187at2759"/>
<protein>
    <recommendedName>
        <fullName evidence="1">Integrase core domain-containing protein</fullName>
    </recommendedName>
</protein>
<sequence>MEFARGEGRGSYIWGRSVHNVRIERLWVDVSHYISQTWNDLFTLLELRHGLDVSNINHIWLLQHLFLGAINDQLTFWAERWNNHRISQRNGPARSPEAIFGFDMLVYGMRGDSLDQFAMSDEELEVFGVDWEGLQDETILRSLRKNYHNNGSGSWLGHRGPPPELNEVLVDPPLGSLTAEQVASLDHQLLNFVREPQEAAVVLLWANALAIARTMRRDIF</sequence>
<dbReference type="PANTHER" id="PTHR46791">
    <property type="entry name" value="EXPRESSED PROTEIN"/>
    <property type="match status" value="1"/>
</dbReference>
<dbReference type="Pfam" id="PF24764">
    <property type="entry name" value="rva_4"/>
    <property type="match status" value="1"/>
</dbReference>
<evidence type="ECO:0000313" key="3">
    <source>
        <dbReference type="Proteomes" id="UP000772434"/>
    </source>
</evidence>